<organism evidence="3 4">
    <name type="scientific">Aspergillus pseudoustus</name>
    <dbReference type="NCBI Taxonomy" id="1810923"/>
    <lineage>
        <taxon>Eukaryota</taxon>
        <taxon>Fungi</taxon>
        <taxon>Dikarya</taxon>
        <taxon>Ascomycota</taxon>
        <taxon>Pezizomycotina</taxon>
        <taxon>Eurotiomycetes</taxon>
        <taxon>Eurotiomycetidae</taxon>
        <taxon>Eurotiales</taxon>
        <taxon>Aspergillaceae</taxon>
        <taxon>Aspergillus</taxon>
        <taxon>Aspergillus subgen. Nidulantes</taxon>
    </lineage>
</organism>
<feature type="transmembrane region" description="Helical" evidence="1">
    <location>
        <begin position="18"/>
        <end position="40"/>
    </location>
</feature>
<protein>
    <recommendedName>
        <fullName evidence="2">DUF6590 domain-containing protein</fullName>
    </recommendedName>
</protein>
<comment type="caution">
    <text evidence="3">The sequence shown here is derived from an EMBL/GenBank/DDBJ whole genome shotgun (WGS) entry which is preliminary data.</text>
</comment>
<gene>
    <name evidence="3" type="ORF">BJY01DRAFT_178837</name>
</gene>
<keyword evidence="1" id="KW-0472">Membrane</keyword>
<sequence>MSNITVESNTSSMGVSRIMSTISSMSVVSVLSVIGAMVTISELRITHNLSMALSTSSMRGMFTMRTLRITKTTRRVILLEQWSHLQRTTSSARAVPPSVHCLGTLVVSPHKAHWIHMVQHLDYFGPGKVFSILWHENDGRGTNATHVSVGPLFRGKYGEPIYSTIRRMVVIRAFDHYSWCFSISTYGGRGVAKPGVDPAKHAIVHMSDAEPRLGSNEPLMVKEPLRVNPERFDERLNPKSRLNFGKIYTVEHNVKVLPIGEIAEVSMPKFILYARAEMTI</sequence>
<dbReference type="EMBL" id="JBFXLU010000007">
    <property type="protein sequence ID" value="KAL2856412.1"/>
    <property type="molecule type" value="Genomic_DNA"/>
</dbReference>
<dbReference type="Proteomes" id="UP001610446">
    <property type="component" value="Unassembled WGS sequence"/>
</dbReference>
<dbReference type="PANTHER" id="PTHR35391:SF5">
    <property type="entry name" value="DUF6590 DOMAIN-CONTAINING PROTEIN"/>
    <property type="match status" value="1"/>
</dbReference>
<dbReference type="PANTHER" id="PTHR35391">
    <property type="entry name" value="C2H2-TYPE DOMAIN-CONTAINING PROTEIN-RELATED"/>
    <property type="match status" value="1"/>
</dbReference>
<name>A0ABR4KWF7_9EURO</name>
<keyword evidence="1" id="KW-0812">Transmembrane</keyword>
<proteinExistence type="predicted"/>
<keyword evidence="1" id="KW-1133">Transmembrane helix</keyword>
<evidence type="ECO:0000313" key="3">
    <source>
        <dbReference type="EMBL" id="KAL2856412.1"/>
    </source>
</evidence>
<evidence type="ECO:0000256" key="1">
    <source>
        <dbReference type="SAM" id="Phobius"/>
    </source>
</evidence>
<evidence type="ECO:0000259" key="2">
    <source>
        <dbReference type="Pfam" id="PF20233"/>
    </source>
</evidence>
<keyword evidence="4" id="KW-1185">Reference proteome</keyword>
<feature type="domain" description="DUF6590" evidence="2">
    <location>
        <begin position="122"/>
        <end position="270"/>
    </location>
</feature>
<evidence type="ECO:0000313" key="4">
    <source>
        <dbReference type="Proteomes" id="UP001610446"/>
    </source>
</evidence>
<dbReference type="Pfam" id="PF20233">
    <property type="entry name" value="DUF6590"/>
    <property type="match status" value="1"/>
</dbReference>
<dbReference type="InterPro" id="IPR046497">
    <property type="entry name" value="DUF6590"/>
</dbReference>
<reference evidence="3 4" key="1">
    <citation type="submission" date="2024-07" db="EMBL/GenBank/DDBJ databases">
        <title>Section-level genome sequencing and comparative genomics of Aspergillus sections Usti and Cavernicolus.</title>
        <authorList>
            <consortium name="Lawrence Berkeley National Laboratory"/>
            <person name="Nybo J.L."/>
            <person name="Vesth T.C."/>
            <person name="Theobald S."/>
            <person name="Frisvad J.C."/>
            <person name="Larsen T.O."/>
            <person name="Kjaerboelling I."/>
            <person name="Rothschild-Mancinelli K."/>
            <person name="Lyhne E.K."/>
            <person name="Kogle M.E."/>
            <person name="Barry K."/>
            <person name="Clum A."/>
            <person name="Na H."/>
            <person name="Ledsgaard L."/>
            <person name="Lin J."/>
            <person name="Lipzen A."/>
            <person name="Kuo A."/>
            <person name="Riley R."/>
            <person name="Mondo S."/>
            <person name="Labutti K."/>
            <person name="Haridas S."/>
            <person name="Pangalinan J."/>
            <person name="Salamov A.A."/>
            <person name="Simmons B.A."/>
            <person name="Magnuson J.K."/>
            <person name="Chen J."/>
            <person name="Drula E."/>
            <person name="Henrissat B."/>
            <person name="Wiebenga A."/>
            <person name="Lubbers R.J."/>
            <person name="Gomes A.C."/>
            <person name="Makela M.R."/>
            <person name="Stajich J."/>
            <person name="Grigoriev I.V."/>
            <person name="Mortensen U.H."/>
            <person name="De Vries R.P."/>
            <person name="Baker S.E."/>
            <person name="Andersen M.R."/>
        </authorList>
    </citation>
    <scope>NUCLEOTIDE SEQUENCE [LARGE SCALE GENOMIC DNA]</scope>
    <source>
        <strain evidence="3 4">CBS 123904</strain>
    </source>
</reference>
<accession>A0ABR4KWF7</accession>